<dbReference type="EMBL" id="CP012959">
    <property type="protein sequence ID" value="AMQ94680.1"/>
    <property type="molecule type" value="Genomic_DNA"/>
</dbReference>
<organism evidence="3 4">
    <name type="scientific">Aggregatibacter actinomycetemcomitans</name>
    <name type="common">Actinobacillus actinomycetemcomitans</name>
    <name type="synonym">Haemophilus actinomycetemcomitans</name>
    <dbReference type="NCBI Taxonomy" id="714"/>
    <lineage>
        <taxon>Bacteria</taxon>
        <taxon>Pseudomonadati</taxon>
        <taxon>Pseudomonadota</taxon>
        <taxon>Gammaproteobacteria</taxon>
        <taxon>Pasteurellales</taxon>
        <taxon>Pasteurellaceae</taxon>
        <taxon>Aggregatibacter</taxon>
    </lineage>
</organism>
<evidence type="ECO:0000313" key="3">
    <source>
        <dbReference type="EMBL" id="AMQ94680.1"/>
    </source>
</evidence>
<evidence type="ECO:0000313" key="2">
    <source>
        <dbReference type="EMBL" id="AMQ94147.1"/>
    </source>
</evidence>
<dbReference type="Pfam" id="PF13503">
    <property type="entry name" value="DUF4123"/>
    <property type="match status" value="1"/>
</dbReference>
<name>A0AAC8XZK6_AGGAC</name>
<protein>
    <recommendedName>
        <fullName evidence="1">DUF4123 domain-containing protein</fullName>
    </recommendedName>
</protein>
<dbReference type="KEGG" id="aact:ACT75_09210"/>
<dbReference type="Proteomes" id="UP000072236">
    <property type="component" value="Chromosome"/>
</dbReference>
<dbReference type="InterPro" id="IPR025391">
    <property type="entry name" value="DUF4123"/>
</dbReference>
<feature type="domain" description="DUF4123" evidence="1">
    <location>
        <begin position="176"/>
        <end position="299"/>
    </location>
</feature>
<dbReference type="KEGG" id="aact:ACT75_06175"/>
<gene>
    <name evidence="2" type="ORF">ACT75_06175</name>
    <name evidence="3" type="ORF">ACT75_09210</name>
</gene>
<reference evidence="3 4" key="1">
    <citation type="submission" date="2015-10" db="EMBL/GenBank/DDBJ databases">
        <title>Tn-seq of a polymicrobial infection.</title>
        <authorList>
            <person name="Stacy A."/>
            <person name="Rumbaugh K.P."/>
            <person name="Whiteley M."/>
        </authorList>
    </citation>
    <scope>NUCLEOTIDE SEQUENCE [LARGE SCALE GENOMIC DNA]</scope>
    <source>
        <strain evidence="3 4">624</strain>
    </source>
</reference>
<dbReference type="RefSeq" id="WP_060828716.1">
    <property type="nucleotide sequence ID" value="NZ_CP012959.1"/>
</dbReference>
<sequence length="470" mass="55339">MHIDNITTAPYPQIRLTHYHLSRQDKPASTRTAYLLCLAADTQDYQRQINTYLAEQGLTGQAQLAPLPIQSWLSRHGFEAKLWRAAQQITTETPLLCLYTEAEAENHGQHFETYLNQQSVHFEPFTEFIVAEVMPREVRTFFFADFEGLGEYHKILNQDEHKRERENQVQRPPHFYAVVDCAKAVSFPSRLKTAGRLENLYTGSLGQALEEQAPYLLEFDPYQQETVAFLQRLFRRGESKVFSHWAINPVIFLKSRKGFDEVYRHLRKWTHLYDPDREKWYFFRFYDPLVLNRYLSELSHYPAQLAALFGVKTLLSEASAAPAKSYEQEQIIEAFGLRVEEEFISFRLNPLADNTLPAKIELGKVEKQAFAYEKWLNTKVKLKSMATEHIDNVDSDIIDKWLEEAKSRNIAQSQREYWFYLIGRLIAENNEWDYFKLLEQWWQKTHYSNTNLLETLMNHLIDIENNNNDS</sequence>
<accession>A0AAC8XZK6</accession>
<evidence type="ECO:0000313" key="4">
    <source>
        <dbReference type="Proteomes" id="UP000072236"/>
    </source>
</evidence>
<dbReference type="EMBL" id="CP012959">
    <property type="protein sequence ID" value="AMQ94147.1"/>
    <property type="molecule type" value="Genomic_DNA"/>
</dbReference>
<dbReference type="AlphaFoldDB" id="A0AAC8XZK6"/>
<proteinExistence type="predicted"/>
<evidence type="ECO:0000259" key="1">
    <source>
        <dbReference type="Pfam" id="PF13503"/>
    </source>
</evidence>